<evidence type="ECO:0000313" key="3">
    <source>
        <dbReference type="Proteomes" id="UP000288127"/>
    </source>
</evidence>
<keyword evidence="1" id="KW-0812">Transmembrane</keyword>
<keyword evidence="1" id="KW-0472">Membrane</keyword>
<organism evidence="2 3">
    <name type="scientific">Pseudidiomarina marina</name>
    <dbReference type="NCBI Taxonomy" id="502366"/>
    <lineage>
        <taxon>Bacteria</taxon>
        <taxon>Pseudomonadati</taxon>
        <taxon>Pseudomonadota</taxon>
        <taxon>Gammaproteobacteria</taxon>
        <taxon>Alteromonadales</taxon>
        <taxon>Idiomarinaceae</taxon>
        <taxon>Pseudidiomarina</taxon>
    </lineage>
</organism>
<protein>
    <submittedName>
        <fullName evidence="2">Uncharacterized protein</fullName>
    </submittedName>
</protein>
<evidence type="ECO:0000256" key="1">
    <source>
        <dbReference type="SAM" id="Phobius"/>
    </source>
</evidence>
<keyword evidence="3" id="KW-1185">Reference proteome</keyword>
<dbReference type="RefSeq" id="WP_126760417.1">
    <property type="nucleotide sequence ID" value="NZ_PIPZ01000005.1"/>
</dbReference>
<name>A0A432YCC5_9GAMM</name>
<dbReference type="OrthoDB" id="5417073at2"/>
<comment type="caution">
    <text evidence="2">The sequence shown here is derived from an EMBL/GenBank/DDBJ whole genome shotgun (WGS) entry which is preliminary data.</text>
</comment>
<proteinExistence type="predicted"/>
<dbReference type="AlphaFoldDB" id="A0A432YCC5"/>
<accession>A0A432YCC5</accession>
<sequence length="172" mass="18697">MAIVKCPNCNTPVDSNIGTCFSCGTKIMPSGVRARQQNKSNDTGGAFAQVIAGLVIVGLFYGLYSWLADDEPTKEDLAQQAKERAENRRKGFHCLSAWDGSHTSVKVNVKESLRDPSSFEHIETKITPVNEKGNHVLYMKYRAKNGFGGMNVGTAMAIVGNSSCEASIITYE</sequence>
<dbReference type="EMBL" id="PIPZ01000005">
    <property type="protein sequence ID" value="RUO58658.1"/>
    <property type="molecule type" value="Genomic_DNA"/>
</dbReference>
<feature type="transmembrane region" description="Helical" evidence="1">
    <location>
        <begin position="46"/>
        <end position="67"/>
    </location>
</feature>
<keyword evidence="1" id="KW-1133">Transmembrane helix</keyword>
<evidence type="ECO:0000313" key="2">
    <source>
        <dbReference type="EMBL" id="RUO58658.1"/>
    </source>
</evidence>
<reference evidence="3" key="1">
    <citation type="journal article" date="2018" name="Front. Microbiol.">
        <title>Genome-Based Analysis Reveals the Taxonomy and Diversity of the Family Idiomarinaceae.</title>
        <authorList>
            <person name="Liu Y."/>
            <person name="Lai Q."/>
            <person name="Shao Z."/>
        </authorList>
    </citation>
    <scope>NUCLEOTIDE SEQUENCE [LARGE SCALE GENOMIC DNA]</scope>
    <source>
        <strain evidence="3">PIM1</strain>
    </source>
</reference>
<gene>
    <name evidence="2" type="ORF">CWI76_11075</name>
</gene>
<dbReference type="Proteomes" id="UP000288127">
    <property type="component" value="Unassembled WGS sequence"/>
</dbReference>